<dbReference type="Pfam" id="PF16153">
    <property type="entry name" value="DUF4861"/>
    <property type="match status" value="1"/>
</dbReference>
<proteinExistence type="predicted"/>
<evidence type="ECO:0000313" key="1">
    <source>
        <dbReference type="EMBL" id="UXP33891.1"/>
    </source>
</evidence>
<organism evidence="1 2">
    <name type="scientific">Reichenbachiella agarivorans</name>
    <dbReference type="NCBI Taxonomy" id="2979464"/>
    <lineage>
        <taxon>Bacteria</taxon>
        <taxon>Pseudomonadati</taxon>
        <taxon>Bacteroidota</taxon>
        <taxon>Cytophagia</taxon>
        <taxon>Cytophagales</taxon>
        <taxon>Reichenbachiellaceae</taxon>
        <taxon>Reichenbachiella</taxon>
    </lineage>
</organism>
<dbReference type="RefSeq" id="WP_262311317.1">
    <property type="nucleotide sequence ID" value="NZ_CP106679.1"/>
</dbReference>
<dbReference type="Proteomes" id="UP001065174">
    <property type="component" value="Chromosome"/>
</dbReference>
<keyword evidence="2" id="KW-1185">Reference proteome</keyword>
<dbReference type="EMBL" id="CP106679">
    <property type="protein sequence ID" value="UXP33891.1"/>
    <property type="molecule type" value="Genomic_DNA"/>
</dbReference>
<evidence type="ECO:0000313" key="2">
    <source>
        <dbReference type="Proteomes" id="UP001065174"/>
    </source>
</evidence>
<name>A0ABY6CTP3_9BACT</name>
<sequence length="393" mass="43721">MKNYPVVIIAAFYLVGCSPTALVKKITVSNNQPFDRSGEVISLPVSSLNVPADQALSDYGIANQNDELELIQYVDEDMDGIVDLVLFQPLVPAQSSVDYAFRKLKTDESLPTSENECYSRFVPERTDDYAWENDKVAFRTYGPTAQQMVEDSVKGGTLTSGIDCWLKKVEYPVINKWYKKYTEKTGTYHRDTGEGLDNFHVGVSRGCGGIAIKNGDEYKTSKNFISYQTISTGPLSTAFVLDYAPWEIGENKMVKTSKLISLDKGSNLSRVEVSIEGSDVLSAGLTLHENDGEVKVDSVGGWLTYWQPHGKGSHLATAIVASPGTFLGYDKVETEVKDLSNVYAQLAVKEGKATYYTGFYWEKSNQFENVDQWYEYLSQYAQQLANPLTVSIN</sequence>
<protein>
    <submittedName>
        <fullName evidence="1">DUF4861 domain-containing protein</fullName>
    </submittedName>
</protein>
<reference evidence="1" key="1">
    <citation type="submission" date="2022-09" db="EMBL/GenBank/DDBJ databases">
        <title>Comparative genomics and taxonomic characterization of three novel marine species of genus Reichenbachiella exhibiting antioxidant and polysaccharide degradation activities.</title>
        <authorList>
            <person name="Muhammad N."/>
            <person name="Lee Y.-J."/>
            <person name="Ko J."/>
            <person name="Kim S.-G."/>
        </authorList>
    </citation>
    <scope>NUCLEOTIDE SEQUENCE</scope>
    <source>
        <strain evidence="1">BKB1-1</strain>
    </source>
</reference>
<dbReference type="InterPro" id="IPR032342">
    <property type="entry name" value="DUF4861"/>
</dbReference>
<accession>A0ABY6CTP3</accession>
<gene>
    <name evidence="1" type="ORF">N6H18_08025</name>
</gene>